<dbReference type="Proteomes" id="UP000076532">
    <property type="component" value="Unassembled WGS sequence"/>
</dbReference>
<feature type="compositionally biased region" description="Acidic residues" evidence="1">
    <location>
        <begin position="283"/>
        <end position="297"/>
    </location>
</feature>
<accession>A0A166A2Q1</accession>
<protein>
    <recommendedName>
        <fullName evidence="4">No apical meristem-associated C-terminal domain-containing protein</fullName>
    </recommendedName>
</protein>
<name>A0A166A2Q1_9AGAM</name>
<evidence type="ECO:0008006" key="4">
    <source>
        <dbReference type="Google" id="ProtNLM"/>
    </source>
</evidence>
<sequence length="487" mass="54396">MPNKNNWNFSSYMGGPQTAIRSYQQYAPGPYDFPRNQHIPNSQRPPLQTVQLPYADPFKQTLPRAPTTPGGATPRWAGQDMFQPGYYDNKVCELGNGYREHEHNAHLYEHEHECDMCVDKRGCEHNPHIAPNTEMRCIPINNVRGVTIDNARDVASTDDGGNTKKCEGTQKKADGEKKNKKKKGAGSKSGEANQRTPGVSDDKIKVLGEKDSKAAAVTPAAGAWTNAEQLEMVKYITGEKISQKLFHSAHECEALHNMWNRMWSIFKIARCREDHTGGGNGDDSTDLEDDGPGDADEGAGAAGVKKRKKGVGKTKVRYTKNVLDAFKQSIFYPIIDTVAHDNVDVVRSHAFNSAGAVSEEEDDKPVRGQKKQKKDSGEDEDDPIKGLFCTVQSCTESHKKHDAAKLKTEQDIFELAQRREECESRLAEERWQFEKEAKDQEEEQKNDAAKCEAWERAERMMDSKSALVRAKGEKLAKELTAEEGIEV</sequence>
<organism evidence="2 3">
    <name type="scientific">Athelia psychrophila</name>
    <dbReference type="NCBI Taxonomy" id="1759441"/>
    <lineage>
        <taxon>Eukaryota</taxon>
        <taxon>Fungi</taxon>
        <taxon>Dikarya</taxon>
        <taxon>Basidiomycota</taxon>
        <taxon>Agaricomycotina</taxon>
        <taxon>Agaricomycetes</taxon>
        <taxon>Agaricomycetidae</taxon>
        <taxon>Atheliales</taxon>
        <taxon>Atheliaceae</taxon>
        <taxon>Athelia</taxon>
    </lineage>
</organism>
<evidence type="ECO:0000256" key="1">
    <source>
        <dbReference type="SAM" id="MobiDB-lite"/>
    </source>
</evidence>
<evidence type="ECO:0000313" key="3">
    <source>
        <dbReference type="Proteomes" id="UP000076532"/>
    </source>
</evidence>
<gene>
    <name evidence="2" type="ORF">FIBSPDRAFT_962516</name>
</gene>
<proteinExistence type="predicted"/>
<evidence type="ECO:0000313" key="2">
    <source>
        <dbReference type="EMBL" id="KZP11198.1"/>
    </source>
</evidence>
<dbReference type="AlphaFoldDB" id="A0A166A2Q1"/>
<feature type="region of interest" description="Disordered" evidence="1">
    <location>
        <begin position="277"/>
        <end position="306"/>
    </location>
</feature>
<feature type="region of interest" description="Disordered" evidence="1">
    <location>
        <begin position="153"/>
        <end position="203"/>
    </location>
</feature>
<keyword evidence="3" id="KW-1185">Reference proteome</keyword>
<dbReference type="STRING" id="436010.A0A166A2Q1"/>
<dbReference type="EMBL" id="KV417667">
    <property type="protein sequence ID" value="KZP11198.1"/>
    <property type="molecule type" value="Genomic_DNA"/>
</dbReference>
<reference evidence="2 3" key="1">
    <citation type="journal article" date="2016" name="Mol. Biol. Evol.">
        <title>Comparative Genomics of Early-Diverging Mushroom-Forming Fungi Provides Insights into the Origins of Lignocellulose Decay Capabilities.</title>
        <authorList>
            <person name="Nagy L.G."/>
            <person name="Riley R."/>
            <person name="Tritt A."/>
            <person name="Adam C."/>
            <person name="Daum C."/>
            <person name="Floudas D."/>
            <person name="Sun H."/>
            <person name="Yadav J.S."/>
            <person name="Pangilinan J."/>
            <person name="Larsson K.H."/>
            <person name="Matsuura K."/>
            <person name="Barry K."/>
            <person name="Labutti K."/>
            <person name="Kuo R."/>
            <person name="Ohm R.A."/>
            <person name="Bhattacharya S.S."/>
            <person name="Shirouzu T."/>
            <person name="Yoshinaga Y."/>
            <person name="Martin F.M."/>
            <person name="Grigoriev I.V."/>
            <person name="Hibbett D.S."/>
        </authorList>
    </citation>
    <scope>NUCLEOTIDE SEQUENCE [LARGE SCALE GENOMIC DNA]</scope>
    <source>
        <strain evidence="2 3">CBS 109695</strain>
    </source>
</reference>
<feature type="compositionally biased region" description="Basic and acidic residues" evidence="1">
    <location>
        <begin position="161"/>
        <end position="177"/>
    </location>
</feature>
<dbReference type="OrthoDB" id="3270471at2759"/>
<feature type="region of interest" description="Disordered" evidence="1">
    <location>
        <begin position="354"/>
        <end position="384"/>
    </location>
</feature>